<proteinExistence type="predicted"/>
<keyword evidence="1" id="KW-0175">Coiled coil</keyword>
<keyword evidence="3" id="KW-1185">Reference proteome</keyword>
<accession>A0A9N9FVP5</accession>
<reference evidence="2" key="1">
    <citation type="submission" date="2021-06" db="EMBL/GenBank/DDBJ databases">
        <authorList>
            <person name="Kallberg Y."/>
            <person name="Tangrot J."/>
            <person name="Rosling A."/>
        </authorList>
    </citation>
    <scope>NUCLEOTIDE SEQUENCE</scope>
    <source>
        <strain evidence="2">IA702</strain>
    </source>
</reference>
<evidence type="ECO:0000256" key="1">
    <source>
        <dbReference type="SAM" id="Coils"/>
    </source>
</evidence>
<dbReference type="EMBL" id="CAJVPJ010000853">
    <property type="protein sequence ID" value="CAG8560794.1"/>
    <property type="molecule type" value="Genomic_DNA"/>
</dbReference>
<gene>
    <name evidence="2" type="ORF">POCULU_LOCUS5497</name>
</gene>
<dbReference type="AlphaFoldDB" id="A0A9N9FVP5"/>
<protein>
    <submittedName>
        <fullName evidence="2">6110_t:CDS:1</fullName>
    </submittedName>
</protein>
<sequence length="134" mass="15647">MSEEQMEEVELILTDCEKLVINDLELEAIIARTTRVIEEAKFRMININVNEKIEIAEEEKQFLENLLSVLQEHMKGRKSINALGKFLEGFQTAKETLQTKISEKKFWSLFEKLEEETKLEGAVEARMEVLDKKN</sequence>
<evidence type="ECO:0000313" key="3">
    <source>
        <dbReference type="Proteomes" id="UP000789572"/>
    </source>
</evidence>
<comment type="caution">
    <text evidence="2">The sequence shown here is derived from an EMBL/GenBank/DDBJ whole genome shotgun (WGS) entry which is preliminary data.</text>
</comment>
<feature type="coiled-coil region" evidence="1">
    <location>
        <begin position="46"/>
        <end position="73"/>
    </location>
</feature>
<dbReference type="Proteomes" id="UP000789572">
    <property type="component" value="Unassembled WGS sequence"/>
</dbReference>
<name>A0A9N9FVP5_9GLOM</name>
<evidence type="ECO:0000313" key="2">
    <source>
        <dbReference type="EMBL" id="CAG8560794.1"/>
    </source>
</evidence>
<organism evidence="2 3">
    <name type="scientific">Paraglomus occultum</name>
    <dbReference type="NCBI Taxonomy" id="144539"/>
    <lineage>
        <taxon>Eukaryota</taxon>
        <taxon>Fungi</taxon>
        <taxon>Fungi incertae sedis</taxon>
        <taxon>Mucoromycota</taxon>
        <taxon>Glomeromycotina</taxon>
        <taxon>Glomeromycetes</taxon>
        <taxon>Paraglomerales</taxon>
        <taxon>Paraglomeraceae</taxon>
        <taxon>Paraglomus</taxon>
    </lineage>
</organism>